<evidence type="ECO:0000313" key="1">
    <source>
        <dbReference type="EMBL" id="ALI56733.1"/>
    </source>
</evidence>
<reference evidence="2" key="1">
    <citation type="submission" date="2015-05" db="EMBL/GenBank/DDBJ databases">
        <authorList>
            <person name="Oh H.-M."/>
            <person name="Yang J.-A."/>
            <person name="Cho J.-C."/>
            <person name="Kang I."/>
        </authorList>
    </citation>
    <scope>NUCLEOTIDE SEQUENCE [LARGE SCALE GENOMIC DNA]</scope>
    <source>
        <strain evidence="2">IMCC 12053</strain>
    </source>
</reference>
<evidence type="ECO:0000313" key="2">
    <source>
        <dbReference type="Proteomes" id="UP000064920"/>
    </source>
</evidence>
<name>A0A0N7HJ12_9RHOB</name>
<dbReference type="EMBL" id="CP012023">
    <property type="protein sequence ID" value="ALI56733.1"/>
    <property type="molecule type" value="Genomic_DNA"/>
</dbReference>
<accession>A0A0N7HJ12</accession>
<gene>
    <name evidence="1" type="ORF">IMCC12053_2786</name>
</gene>
<proteinExistence type="predicted"/>
<sequence>MNQWGGVRSEIGRAQIWLTQGEKTAGYELLWLTIGGDAAHLRA</sequence>
<dbReference type="PATRIC" id="fig|1397108.4.peg.2849"/>
<dbReference type="STRING" id="1397108.IMCC12053_2786"/>
<dbReference type="AlphaFoldDB" id="A0A0N7HJ12"/>
<dbReference type="Proteomes" id="UP000064920">
    <property type="component" value="Chromosome"/>
</dbReference>
<dbReference type="KEGG" id="cmar:IMCC12053_2786"/>
<protein>
    <submittedName>
        <fullName evidence="1">Uncharacterized protein</fullName>
    </submittedName>
</protein>
<keyword evidence="2" id="KW-1185">Reference proteome</keyword>
<organism evidence="1 2">
    <name type="scientific">Celeribacter marinus</name>
    <dbReference type="NCBI Taxonomy" id="1397108"/>
    <lineage>
        <taxon>Bacteria</taxon>
        <taxon>Pseudomonadati</taxon>
        <taxon>Pseudomonadota</taxon>
        <taxon>Alphaproteobacteria</taxon>
        <taxon>Rhodobacterales</taxon>
        <taxon>Roseobacteraceae</taxon>
        <taxon>Celeribacter</taxon>
    </lineage>
</organism>